<reference evidence="2" key="2">
    <citation type="submission" date="2020-11" db="EMBL/GenBank/DDBJ databases">
        <authorList>
            <person name="McCartney M.A."/>
            <person name="Auch B."/>
            <person name="Kono T."/>
            <person name="Mallez S."/>
            <person name="Becker A."/>
            <person name="Gohl D.M."/>
            <person name="Silverstein K.A.T."/>
            <person name="Koren S."/>
            <person name="Bechman K.B."/>
            <person name="Herman A."/>
            <person name="Abrahante J.E."/>
            <person name="Garbe J."/>
        </authorList>
    </citation>
    <scope>NUCLEOTIDE SEQUENCE</scope>
    <source>
        <strain evidence="2">Duluth1</strain>
        <tissue evidence="2">Whole animal</tissue>
    </source>
</reference>
<gene>
    <name evidence="2" type="ORF">DPMN_153811</name>
</gene>
<feature type="region of interest" description="Disordered" evidence="1">
    <location>
        <begin position="13"/>
        <end position="71"/>
    </location>
</feature>
<accession>A0A9D4J9R2</accession>
<dbReference type="EMBL" id="JAIWYP010000007">
    <property type="protein sequence ID" value="KAH3800182.1"/>
    <property type="molecule type" value="Genomic_DNA"/>
</dbReference>
<evidence type="ECO:0000313" key="2">
    <source>
        <dbReference type="EMBL" id="KAH3800182.1"/>
    </source>
</evidence>
<dbReference type="Proteomes" id="UP000828390">
    <property type="component" value="Unassembled WGS sequence"/>
</dbReference>
<reference evidence="2" key="1">
    <citation type="journal article" date="2019" name="bioRxiv">
        <title>The Genome of the Zebra Mussel, Dreissena polymorpha: A Resource for Invasive Species Research.</title>
        <authorList>
            <person name="McCartney M.A."/>
            <person name="Auch B."/>
            <person name="Kono T."/>
            <person name="Mallez S."/>
            <person name="Zhang Y."/>
            <person name="Obille A."/>
            <person name="Becker A."/>
            <person name="Abrahante J.E."/>
            <person name="Garbe J."/>
            <person name="Badalamenti J.P."/>
            <person name="Herman A."/>
            <person name="Mangelson H."/>
            <person name="Liachko I."/>
            <person name="Sullivan S."/>
            <person name="Sone E.D."/>
            <person name="Koren S."/>
            <person name="Silverstein K.A.T."/>
            <person name="Beckman K.B."/>
            <person name="Gohl D.M."/>
        </authorList>
    </citation>
    <scope>NUCLEOTIDE SEQUENCE</scope>
    <source>
        <strain evidence="2">Duluth1</strain>
        <tissue evidence="2">Whole animal</tissue>
    </source>
</reference>
<evidence type="ECO:0000256" key="1">
    <source>
        <dbReference type="SAM" id="MobiDB-lite"/>
    </source>
</evidence>
<proteinExistence type="predicted"/>
<evidence type="ECO:0000313" key="3">
    <source>
        <dbReference type="Proteomes" id="UP000828390"/>
    </source>
</evidence>
<comment type="caution">
    <text evidence="2">The sequence shown here is derived from an EMBL/GenBank/DDBJ whole genome shotgun (WGS) entry which is preliminary data.</text>
</comment>
<sequence>MFSRLAPRLRGIPKRALTSDEESGSADDVERLSNSFGSSGVDPCVRQPGQSLRNEEGSAGTSGTGGTTTNDRLGISLVRVTAVHVDIGNRTLINVVLFPMLTKFEQETGETMVTILDAMVQISILRDPIAHRMAAEQEVSKLPKMDSNDKVIPTADHMDPVDVTVLSSFRNQTGNSQQELSRYGVTAADHRNSASGYSVTAADRRDRASGYDVTPEDRRFHAVTESPLSPAESGDHLMWDAQQCFDNQRAGISPRKLTNVLRYNSDEGTFIF</sequence>
<organism evidence="2 3">
    <name type="scientific">Dreissena polymorpha</name>
    <name type="common">Zebra mussel</name>
    <name type="synonym">Mytilus polymorpha</name>
    <dbReference type="NCBI Taxonomy" id="45954"/>
    <lineage>
        <taxon>Eukaryota</taxon>
        <taxon>Metazoa</taxon>
        <taxon>Spiralia</taxon>
        <taxon>Lophotrochozoa</taxon>
        <taxon>Mollusca</taxon>
        <taxon>Bivalvia</taxon>
        <taxon>Autobranchia</taxon>
        <taxon>Heteroconchia</taxon>
        <taxon>Euheterodonta</taxon>
        <taxon>Imparidentia</taxon>
        <taxon>Neoheterodontei</taxon>
        <taxon>Myida</taxon>
        <taxon>Dreissenoidea</taxon>
        <taxon>Dreissenidae</taxon>
        <taxon>Dreissena</taxon>
    </lineage>
</organism>
<dbReference type="AlphaFoldDB" id="A0A9D4J9R2"/>
<name>A0A9D4J9R2_DREPO</name>
<protein>
    <submittedName>
        <fullName evidence="2">Uncharacterized protein</fullName>
    </submittedName>
</protein>
<keyword evidence="3" id="KW-1185">Reference proteome</keyword>